<keyword evidence="1" id="KW-0472">Membrane</keyword>
<keyword evidence="1" id="KW-1133">Transmembrane helix</keyword>
<proteinExistence type="predicted"/>
<sequence>MAAGVPAALPRLCALVLPFLAVAGSLDVPSHGNRMPRKPGTGILRRPARQEACNEQSCVGVDMTEPTDSKKSGMSGWLVALVLLLGLGAIGGIVFTSYTYYLRRTSGRSGFVYVMMEAYS</sequence>
<dbReference type="EMBL" id="SPHZ02000009">
    <property type="protein sequence ID" value="KAF0898602.1"/>
    <property type="molecule type" value="Genomic_DNA"/>
</dbReference>
<feature type="transmembrane region" description="Helical" evidence="1">
    <location>
        <begin position="77"/>
        <end position="101"/>
    </location>
</feature>
<evidence type="ECO:0000256" key="1">
    <source>
        <dbReference type="SAM" id="Phobius"/>
    </source>
</evidence>
<organism evidence="3 4">
    <name type="scientific">Oryza meyeriana var. granulata</name>
    <dbReference type="NCBI Taxonomy" id="110450"/>
    <lineage>
        <taxon>Eukaryota</taxon>
        <taxon>Viridiplantae</taxon>
        <taxon>Streptophyta</taxon>
        <taxon>Embryophyta</taxon>
        <taxon>Tracheophyta</taxon>
        <taxon>Spermatophyta</taxon>
        <taxon>Magnoliopsida</taxon>
        <taxon>Liliopsida</taxon>
        <taxon>Poales</taxon>
        <taxon>Poaceae</taxon>
        <taxon>BOP clade</taxon>
        <taxon>Oryzoideae</taxon>
        <taxon>Oryzeae</taxon>
        <taxon>Oryzinae</taxon>
        <taxon>Oryza</taxon>
        <taxon>Oryza meyeriana</taxon>
    </lineage>
</organism>
<feature type="signal peptide" evidence="2">
    <location>
        <begin position="1"/>
        <end position="23"/>
    </location>
</feature>
<protein>
    <submittedName>
        <fullName evidence="3">Uncharacterized protein</fullName>
    </submittedName>
</protein>
<dbReference type="Proteomes" id="UP000479710">
    <property type="component" value="Unassembled WGS sequence"/>
</dbReference>
<evidence type="ECO:0000256" key="2">
    <source>
        <dbReference type="SAM" id="SignalP"/>
    </source>
</evidence>
<dbReference type="OrthoDB" id="412680at2759"/>
<keyword evidence="1" id="KW-0812">Transmembrane</keyword>
<keyword evidence="2" id="KW-0732">Signal</keyword>
<keyword evidence="4" id="KW-1185">Reference proteome</keyword>
<gene>
    <name evidence="3" type="ORF">E2562_008185</name>
</gene>
<comment type="caution">
    <text evidence="3">The sequence shown here is derived from an EMBL/GenBank/DDBJ whole genome shotgun (WGS) entry which is preliminary data.</text>
</comment>
<evidence type="ECO:0000313" key="3">
    <source>
        <dbReference type="EMBL" id="KAF0898602.1"/>
    </source>
</evidence>
<dbReference type="AlphaFoldDB" id="A0A6G1CEJ7"/>
<evidence type="ECO:0000313" key="4">
    <source>
        <dbReference type="Proteomes" id="UP000479710"/>
    </source>
</evidence>
<name>A0A6G1CEJ7_9ORYZ</name>
<reference evidence="3 4" key="1">
    <citation type="submission" date="2019-11" db="EMBL/GenBank/DDBJ databases">
        <title>Whole genome sequence of Oryza granulata.</title>
        <authorList>
            <person name="Li W."/>
        </authorList>
    </citation>
    <scope>NUCLEOTIDE SEQUENCE [LARGE SCALE GENOMIC DNA]</scope>
    <source>
        <strain evidence="4">cv. Menghai</strain>
        <tissue evidence="3">Leaf</tissue>
    </source>
</reference>
<accession>A0A6G1CEJ7</accession>
<feature type="chain" id="PRO_5026077770" evidence="2">
    <location>
        <begin position="24"/>
        <end position="120"/>
    </location>
</feature>